<evidence type="ECO:0000256" key="1">
    <source>
        <dbReference type="SAM" id="Phobius"/>
    </source>
</evidence>
<proteinExistence type="predicted"/>
<reference evidence="2" key="1">
    <citation type="journal article" date="2020" name="Nature">
        <title>Giant virus diversity and host interactions through global metagenomics.</title>
        <authorList>
            <person name="Schulz F."/>
            <person name="Roux S."/>
            <person name="Paez-Espino D."/>
            <person name="Jungbluth S."/>
            <person name="Walsh D.A."/>
            <person name="Denef V.J."/>
            <person name="McMahon K.D."/>
            <person name="Konstantinidis K.T."/>
            <person name="Eloe-Fadrosh E.A."/>
            <person name="Kyrpides N.C."/>
            <person name="Woyke T."/>
        </authorList>
    </citation>
    <scope>NUCLEOTIDE SEQUENCE</scope>
    <source>
        <strain evidence="2">GVMAG-M-3300024336-7</strain>
    </source>
</reference>
<keyword evidence="1" id="KW-0472">Membrane</keyword>
<name>A0A6C0IW20_9ZZZZ</name>
<evidence type="ECO:0000313" key="2">
    <source>
        <dbReference type="EMBL" id="QHT96730.1"/>
    </source>
</evidence>
<sequence length="177" mass="19311">MESYKTKLESCETKLKSCRSIRLIVVLSLIAFILVLSFFTPYASIGVQNENYRTHFASGESGKKQVSQIYRDAFGYDITSVPNSILYVRLSPGGNNARIVYYKVDHGRLISAGYLIGSALTNSSVMGDYGFNLPNHSAMAIGHGNGMSIYAPLTGIIGSKPFSGEILFRTLRHQAGG</sequence>
<dbReference type="AlphaFoldDB" id="A0A6C0IW20"/>
<accession>A0A6C0IW20</accession>
<keyword evidence="1" id="KW-0812">Transmembrane</keyword>
<feature type="transmembrane region" description="Helical" evidence="1">
    <location>
        <begin position="21"/>
        <end position="43"/>
    </location>
</feature>
<protein>
    <submittedName>
        <fullName evidence="2">Uncharacterized protein</fullName>
    </submittedName>
</protein>
<keyword evidence="1" id="KW-1133">Transmembrane helix</keyword>
<dbReference type="EMBL" id="MN740267">
    <property type="protein sequence ID" value="QHT96730.1"/>
    <property type="molecule type" value="Genomic_DNA"/>
</dbReference>
<organism evidence="2">
    <name type="scientific">viral metagenome</name>
    <dbReference type="NCBI Taxonomy" id="1070528"/>
    <lineage>
        <taxon>unclassified sequences</taxon>
        <taxon>metagenomes</taxon>
        <taxon>organismal metagenomes</taxon>
    </lineage>
</organism>